<dbReference type="PROSITE" id="PS01184">
    <property type="entry name" value="UBIE_2"/>
    <property type="match status" value="1"/>
</dbReference>
<dbReference type="CDD" id="cd02440">
    <property type="entry name" value="AdoMet_MTases"/>
    <property type="match status" value="1"/>
</dbReference>
<dbReference type="InterPro" id="IPR029063">
    <property type="entry name" value="SAM-dependent_MTases_sf"/>
</dbReference>
<accession>S5DKK6</accession>
<dbReference type="AlphaFoldDB" id="S5DKK6"/>
<organism evidence="4">
    <name type="scientific">Candidatus Actinomarina minuta</name>
    <dbReference type="NCBI Taxonomy" id="1389454"/>
    <lineage>
        <taxon>Bacteria</taxon>
        <taxon>Bacillati</taxon>
        <taxon>Actinomycetota</taxon>
        <taxon>Actinomycetes</taxon>
        <taxon>Candidatus Actinomarinidae</taxon>
        <taxon>Candidatus Actinomarinales</taxon>
        <taxon>Candidatus Actinomarineae</taxon>
        <taxon>Candidatus Actinomarinaceae</taxon>
        <taxon>Candidatus Actinomarina</taxon>
    </lineage>
</organism>
<dbReference type="SUPFAM" id="SSF53335">
    <property type="entry name" value="S-adenosyl-L-methionine-dependent methyltransferases"/>
    <property type="match status" value="1"/>
</dbReference>
<protein>
    <submittedName>
        <fullName evidence="4">Methylase</fullName>
    </submittedName>
</protein>
<dbReference type="Gene3D" id="3.40.50.150">
    <property type="entry name" value="Vaccinia Virus protein VP39"/>
    <property type="match status" value="1"/>
</dbReference>
<keyword evidence="2" id="KW-0808">Transferase</keyword>
<keyword evidence="1 4" id="KW-0489">Methyltransferase</keyword>
<proteinExistence type="predicted"/>
<sequence length="194" mass="22416">MLTFGFDKSWRRQAAANLKPGNVLDLGSGTGASYEDLKRFDVVALDPDENMLSLNKFQNKVVGMGENLPFDNNYFDNIFCCFVLRNVDNIEKTFNEVSRVLKKDGKFILLDMSRPRNNILKQFHKIGTYIVLHLIGLITFNLKEYRFLHFSLDKLPPPEELLVDINLEKKMLKRIGLFGFVYLGVFENQNLITD</sequence>
<dbReference type="PANTHER" id="PTHR42912">
    <property type="entry name" value="METHYLTRANSFERASE"/>
    <property type="match status" value="1"/>
</dbReference>
<reference evidence="4" key="1">
    <citation type="journal article" date="2013" name="Sci. Rep.">
        <title>Metagenomics uncovers a new group of low GC and ultra-small marine Actinobacteria.</title>
        <authorList>
            <person name="Ghai R."/>
            <person name="Mizuno C.M."/>
            <person name="Picazo A."/>
            <person name="Camacho A."/>
            <person name="Rodriguez-Valera F."/>
        </authorList>
    </citation>
    <scope>NUCLEOTIDE SEQUENCE</scope>
</reference>
<evidence type="ECO:0000313" key="4">
    <source>
        <dbReference type="EMBL" id="AGQ19366.1"/>
    </source>
</evidence>
<dbReference type="InterPro" id="IPR050508">
    <property type="entry name" value="Methyltransf_Superfamily"/>
</dbReference>
<evidence type="ECO:0000256" key="3">
    <source>
        <dbReference type="ARBA" id="ARBA00022691"/>
    </source>
</evidence>
<keyword evidence="3" id="KW-0949">S-adenosyl-L-methionine</keyword>
<evidence type="ECO:0000256" key="1">
    <source>
        <dbReference type="ARBA" id="ARBA00022603"/>
    </source>
</evidence>
<evidence type="ECO:0000256" key="2">
    <source>
        <dbReference type="ARBA" id="ARBA00022679"/>
    </source>
</evidence>
<name>S5DKK6_9ACTN</name>
<dbReference type="EMBL" id="KC811130">
    <property type="protein sequence ID" value="AGQ19366.1"/>
    <property type="molecule type" value="Genomic_DNA"/>
</dbReference>
<dbReference type="InterPro" id="IPR023576">
    <property type="entry name" value="UbiE/COQ5_MeTrFase_CS"/>
</dbReference>
<dbReference type="EMBL" id="KC811147">
    <property type="protein sequence ID" value="AGQ19972.1"/>
    <property type="molecule type" value="Genomic_DNA"/>
</dbReference>
<dbReference type="GO" id="GO:0008168">
    <property type="term" value="F:methyltransferase activity"/>
    <property type="evidence" value="ECO:0007669"/>
    <property type="project" value="UniProtKB-KW"/>
</dbReference>
<dbReference type="Pfam" id="PF01209">
    <property type="entry name" value="Ubie_methyltran"/>
    <property type="match status" value="1"/>
</dbReference>
<dbReference type="GO" id="GO:0032259">
    <property type="term" value="P:methylation"/>
    <property type="evidence" value="ECO:0007669"/>
    <property type="project" value="UniProtKB-KW"/>
</dbReference>